<reference evidence="2 3" key="1">
    <citation type="submission" date="2007-06" db="EMBL/GenBank/DDBJ databases">
        <authorList>
            <person name="Shimkets L."/>
            <person name="Ferriera S."/>
            <person name="Johnson J."/>
            <person name="Kravitz S."/>
            <person name="Beeson K."/>
            <person name="Sutton G."/>
            <person name="Rogers Y.-H."/>
            <person name="Friedman R."/>
            <person name="Frazier M."/>
            <person name="Venter J.C."/>
        </authorList>
    </citation>
    <scope>NUCLEOTIDE SEQUENCE [LARGE SCALE GENOMIC DNA]</scope>
    <source>
        <strain evidence="2 3">SIR-1</strain>
    </source>
</reference>
<evidence type="ECO:0000313" key="3">
    <source>
        <dbReference type="Proteomes" id="UP000005801"/>
    </source>
</evidence>
<keyword evidence="3" id="KW-1185">Reference proteome</keyword>
<gene>
    <name evidence="2" type="ORF">PPSIR1_19709</name>
</gene>
<comment type="caution">
    <text evidence="2">The sequence shown here is derived from an EMBL/GenBank/DDBJ whole genome shotgun (WGS) entry which is preliminary data.</text>
</comment>
<feature type="compositionally biased region" description="Basic residues" evidence="1">
    <location>
        <begin position="177"/>
        <end position="188"/>
    </location>
</feature>
<protein>
    <submittedName>
        <fullName evidence="2">Uncharacterized protein</fullName>
    </submittedName>
</protein>
<feature type="compositionally biased region" description="Pro residues" evidence="1">
    <location>
        <begin position="131"/>
        <end position="152"/>
    </location>
</feature>
<evidence type="ECO:0000313" key="2">
    <source>
        <dbReference type="EMBL" id="EDM77103.1"/>
    </source>
</evidence>
<feature type="compositionally biased region" description="Low complexity" evidence="1">
    <location>
        <begin position="153"/>
        <end position="166"/>
    </location>
</feature>
<dbReference type="EMBL" id="ABCS01000052">
    <property type="protein sequence ID" value="EDM77103.1"/>
    <property type="molecule type" value="Genomic_DNA"/>
</dbReference>
<feature type="region of interest" description="Disordered" evidence="1">
    <location>
        <begin position="121"/>
        <end position="199"/>
    </location>
</feature>
<dbReference type="AlphaFoldDB" id="A6GAP1"/>
<dbReference type="Proteomes" id="UP000005801">
    <property type="component" value="Unassembled WGS sequence"/>
</dbReference>
<organism evidence="2 3">
    <name type="scientific">Plesiocystis pacifica SIR-1</name>
    <dbReference type="NCBI Taxonomy" id="391625"/>
    <lineage>
        <taxon>Bacteria</taxon>
        <taxon>Pseudomonadati</taxon>
        <taxon>Myxococcota</taxon>
        <taxon>Polyangia</taxon>
        <taxon>Nannocystales</taxon>
        <taxon>Nannocystaceae</taxon>
        <taxon>Plesiocystis</taxon>
    </lineage>
</organism>
<evidence type="ECO:0000256" key="1">
    <source>
        <dbReference type="SAM" id="MobiDB-lite"/>
    </source>
</evidence>
<name>A6GAP1_9BACT</name>
<proteinExistence type="predicted"/>
<sequence length="368" mass="38249">MLGVLLELSALGEPPRAPEGPALSWEVPAECMDDTRARDRLGALLSERGPDSGAGGGGIERVEVRIREVDAGFAVRLRFIGGLGVDERAFVDESCAIAAEAALLVIAVSYDPVATTTALAPSRPAVQRPSPLSPPEVSDPPSPVPAPGPEDPAPAQLAPRPALEPASTLESEPPRQPTRRSRRGRGPRTRGDAGEASSTRVGLGILGGASFGPLDLWQGQLGAELSVFGPLWRASVHGLWHAPRTVRYAPPLEGRYQGFAVGARGCVVPSLPLRATVELPVCLGGEAGLIRGEGVAPTPNPRAATVAHGSLILSPGLRWVALERMALTASLDLLVGLGRAGFTLDEDVAQSLVGVGLRPLIGLELRLP</sequence>
<accession>A6GAP1</accession>